<dbReference type="InterPro" id="IPR045010">
    <property type="entry name" value="MDR_fam"/>
</dbReference>
<dbReference type="PANTHER" id="PTHR43205:SF12">
    <property type="entry name" value="OS06G0602900 PROTEIN"/>
    <property type="match status" value="1"/>
</dbReference>
<reference evidence="1" key="1">
    <citation type="submission" date="2022-12" db="EMBL/GenBank/DDBJ databases">
        <title>Draft genome assemblies for two species of Escallonia (Escalloniales).</title>
        <authorList>
            <person name="Chanderbali A."/>
            <person name="Dervinis C."/>
            <person name="Anghel I."/>
            <person name="Soltis D."/>
            <person name="Soltis P."/>
            <person name="Zapata F."/>
        </authorList>
    </citation>
    <scope>NUCLEOTIDE SEQUENCE</scope>
    <source>
        <strain evidence="1">UCBG64.0493</strain>
        <tissue evidence="1">Leaf</tissue>
    </source>
</reference>
<evidence type="ECO:0000313" key="1">
    <source>
        <dbReference type="EMBL" id="KAK3029078.1"/>
    </source>
</evidence>
<comment type="caution">
    <text evidence="1">The sequence shown here is derived from an EMBL/GenBank/DDBJ whole genome shotgun (WGS) entry which is preliminary data.</text>
</comment>
<dbReference type="InterPro" id="IPR036291">
    <property type="entry name" value="NAD(P)-bd_dom_sf"/>
</dbReference>
<dbReference type="AlphaFoldDB" id="A0AA88WQ76"/>
<dbReference type="EMBL" id="JAVXUP010000393">
    <property type="protein sequence ID" value="KAK3029078.1"/>
    <property type="molecule type" value="Genomic_DNA"/>
</dbReference>
<sequence>MVKDGYTSNKLETMGYTDLTAYGGFFRICKPKKGEKVLVSAAPGSVGNLVGILLFGCYVLCCAGSKEKVNLLESPESGF</sequence>
<dbReference type="Gene3D" id="3.40.50.720">
    <property type="entry name" value="NAD(P)-binding Rossmann-like Domain"/>
    <property type="match status" value="1"/>
</dbReference>
<keyword evidence="2" id="KW-1185">Reference proteome</keyword>
<gene>
    <name evidence="1" type="ORF">RJ639_039222</name>
</gene>
<organism evidence="1 2">
    <name type="scientific">Escallonia herrerae</name>
    <dbReference type="NCBI Taxonomy" id="1293975"/>
    <lineage>
        <taxon>Eukaryota</taxon>
        <taxon>Viridiplantae</taxon>
        <taxon>Streptophyta</taxon>
        <taxon>Embryophyta</taxon>
        <taxon>Tracheophyta</taxon>
        <taxon>Spermatophyta</taxon>
        <taxon>Magnoliopsida</taxon>
        <taxon>eudicotyledons</taxon>
        <taxon>Gunneridae</taxon>
        <taxon>Pentapetalae</taxon>
        <taxon>asterids</taxon>
        <taxon>campanulids</taxon>
        <taxon>Escalloniales</taxon>
        <taxon>Escalloniaceae</taxon>
        <taxon>Escallonia</taxon>
    </lineage>
</organism>
<evidence type="ECO:0000313" key="2">
    <source>
        <dbReference type="Proteomes" id="UP001188597"/>
    </source>
</evidence>
<dbReference type="SUPFAM" id="SSF51735">
    <property type="entry name" value="NAD(P)-binding Rossmann-fold domains"/>
    <property type="match status" value="1"/>
</dbReference>
<dbReference type="Proteomes" id="UP001188597">
    <property type="component" value="Unassembled WGS sequence"/>
</dbReference>
<accession>A0AA88WQ76</accession>
<protein>
    <submittedName>
        <fullName evidence="1">Uncharacterized protein</fullName>
    </submittedName>
</protein>
<dbReference type="PANTHER" id="PTHR43205">
    <property type="entry name" value="PROSTAGLANDIN REDUCTASE"/>
    <property type="match status" value="1"/>
</dbReference>
<name>A0AA88WQ76_9ASTE</name>
<proteinExistence type="predicted"/>
<dbReference type="GO" id="GO:0016628">
    <property type="term" value="F:oxidoreductase activity, acting on the CH-CH group of donors, NAD or NADP as acceptor"/>
    <property type="evidence" value="ECO:0007669"/>
    <property type="project" value="InterPro"/>
</dbReference>